<feature type="transmembrane region" description="Helical" evidence="1">
    <location>
        <begin position="20"/>
        <end position="43"/>
    </location>
</feature>
<name>G0EHR4_PYRF1</name>
<evidence type="ECO:0000256" key="1">
    <source>
        <dbReference type="SAM" id="Phobius"/>
    </source>
</evidence>
<dbReference type="NCBIfam" id="TIGR00304">
    <property type="entry name" value="TIGR00304 family membrane protein"/>
    <property type="match status" value="1"/>
</dbReference>
<dbReference type="Proteomes" id="UP000001037">
    <property type="component" value="Chromosome"/>
</dbReference>
<dbReference type="Pfam" id="PF01998">
    <property type="entry name" value="DUF131"/>
    <property type="match status" value="1"/>
</dbReference>
<proteinExistence type="predicted"/>
<keyword evidence="1" id="KW-0812">Transmembrane</keyword>
<dbReference type="InterPro" id="IPR002849">
    <property type="entry name" value="DUF131"/>
</dbReference>
<dbReference type="AlphaFoldDB" id="G0EHR4"/>
<keyword evidence="3" id="KW-1185">Reference proteome</keyword>
<dbReference type="KEGG" id="pfm:Pyrfu_1560"/>
<evidence type="ECO:0008006" key="4">
    <source>
        <dbReference type="Google" id="ProtNLM"/>
    </source>
</evidence>
<dbReference type="InParanoid" id="G0EHR4"/>
<evidence type="ECO:0000313" key="2">
    <source>
        <dbReference type="EMBL" id="AEM39417.1"/>
    </source>
</evidence>
<evidence type="ECO:0000313" key="3">
    <source>
        <dbReference type="Proteomes" id="UP000001037"/>
    </source>
</evidence>
<protein>
    <recommendedName>
        <fullName evidence="4">DUF131 domain-containing protein</fullName>
    </recommendedName>
</protein>
<sequence>MSVASPEQVEVFNPWGSTLVTLGFLLIFLGVALVMIGFLLNIWSFGQQRVEGGRTEGGAVIIIGPFPIILASSERVAKTLLLLSIVLVILLIVLFFALPMLLRRVATPG</sequence>
<organism evidence="2 3">
    <name type="scientific">Pyrolobus fumarii (strain DSM 11204 / 1A)</name>
    <dbReference type="NCBI Taxonomy" id="694429"/>
    <lineage>
        <taxon>Archaea</taxon>
        <taxon>Thermoproteota</taxon>
        <taxon>Thermoprotei</taxon>
        <taxon>Desulfurococcales</taxon>
        <taxon>Pyrodictiaceae</taxon>
        <taxon>Pyrolobus</taxon>
    </lineage>
</organism>
<keyword evidence="1" id="KW-0472">Membrane</keyword>
<accession>G0EHR4</accession>
<reference evidence="2 3" key="1">
    <citation type="journal article" date="2011" name="Stand. Genomic Sci.">
        <title>Complete genome sequence of the hyperthermophilic chemolithoautotroph Pyrolobus fumarii type strain (1A).</title>
        <authorList>
            <person name="Anderson I."/>
            <person name="Goker M."/>
            <person name="Nolan M."/>
            <person name="Lucas S."/>
            <person name="Hammon N."/>
            <person name="Deshpande S."/>
            <person name="Cheng J.F."/>
            <person name="Tapia R."/>
            <person name="Han C."/>
            <person name="Goodwin L."/>
            <person name="Pitluck S."/>
            <person name="Huntemann M."/>
            <person name="Liolios K."/>
            <person name="Ivanova N."/>
            <person name="Pagani I."/>
            <person name="Mavromatis K."/>
            <person name="Ovchinikova G."/>
            <person name="Pati A."/>
            <person name="Chen A."/>
            <person name="Palaniappan K."/>
            <person name="Land M."/>
            <person name="Hauser L."/>
            <person name="Brambilla E.M."/>
            <person name="Huber H."/>
            <person name="Yasawong M."/>
            <person name="Rohde M."/>
            <person name="Spring S."/>
            <person name="Abt B."/>
            <person name="Sikorski J."/>
            <person name="Wirth R."/>
            <person name="Detter J.C."/>
            <person name="Woyke T."/>
            <person name="Bristow J."/>
            <person name="Eisen J.A."/>
            <person name="Markowitz V."/>
            <person name="Hugenholtz P."/>
            <person name="Kyrpides N.C."/>
            <person name="Klenk H.P."/>
            <person name="Lapidus A."/>
        </authorList>
    </citation>
    <scope>NUCLEOTIDE SEQUENCE [LARGE SCALE GENOMIC DNA]</scope>
    <source>
        <strain evidence="3">DSM 11204 / 1A</strain>
    </source>
</reference>
<dbReference type="EMBL" id="CP002838">
    <property type="protein sequence ID" value="AEM39417.1"/>
    <property type="molecule type" value="Genomic_DNA"/>
</dbReference>
<dbReference type="HOGENOM" id="CLU_149108_3_0_2"/>
<feature type="transmembrane region" description="Helical" evidence="1">
    <location>
        <begin position="79"/>
        <end position="102"/>
    </location>
</feature>
<dbReference type="eggNOG" id="arCOG02718">
    <property type="taxonomic scope" value="Archaea"/>
</dbReference>
<keyword evidence="1" id="KW-1133">Transmembrane helix</keyword>
<gene>
    <name evidence="2" type="ordered locus">Pyrfu_1560</name>
</gene>